<organism evidence="2 3">
    <name type="scientific">Helicobacter trogontum</name>
    <dbReference type="NCBI Taxonomy" id="50960"/>
    <lineage>
        <taxon>Bacteria</taxon>
        <taxon>Pseudomonadati</taxon>
        <taxon>Campylobacterota</taxon>
        <taxon>Epsilonproteobacteria</taxon>
        <taxon>Campylobacterales</taxon>
        <taxon>Helicobacteraceae</taxon>
        <taxon>Helicobacter</taxon>
    </lineage>
</organism>
<dbReference type="Pfam" id="PF22673">
    <property type="entry name" value="MCP-like_PDC_1"/>
    <property type="match status" value="1"/>
</dbReference>
<dbReference type="OrthoDB" id="5348717at2"/>
<dbReference type="Gene3D" id="3.30.450.20">
    <property type="entry name" value="PAS domain"/>
    <property type="match status" value="1"/>
</dbReference>
<keyword evidence="1" id="KW-0472">Membrane</keyword>
<dbReference type="EMBL" id="JRPL02000004">
    <property type="protein sequence ID" value="TLD84111.1"/>
    <property type="molecule type" value="Genomic_DNA"/>
</dbReference>
<dbReference type="Proteomes" id="UP000029878">
    <property type="component" value="Unassembled WGS sequence"/>
</dbReference>
<dbReference type="AlphaFoldDB" id="A0A4U8SDH3"/>
<proteinExistence type="predicted"/>
<keyword evidence="1" id="KW-0812">Transmembrane</keyword>
<sequence>MNIAVKTRVALIASLIIAVAILGLSVGNMLMSEKVSMKNALHAQAEQLHAVDLMLQDVNVRSTMALQGLVSMIEAMPFEELDSKEKIIANVGPLLRGHRITAGLLASYIGLPTGEIIENNITNTSVLFGVRGGQGHSYNVTQRSWYIGALENNGLFQTEVYKDSVTGEPSLTYAMPIHKNGQLIGIVGIDILLTSLQQIFDNLSASGSNIWDICTR</sequence>
<dbReference type="SUPFAM" id="SSF103190">
    <property type="entry name" value="Sensory domain-like"/>
    <property type="match status" value="1"/>
</dbReference>
<dbReference type="InterPro" id="IPR029151">
    <property type="entry name" value="Sensor-like_sf"/>
</dbReference>
<keyword evidence="1" id="KW-1133">Transmembrane helix</keyword>
<name>A0A4U8SDH3_9HELI</name>
<evidence type="ECO:0000256" key="1">
    <source>
        <dbReference type="SAM" id="Phobius"/>
    </source>
</evidence>
<evidence type="ECO:0000313" key="3">
    <source>
        <dbReference type="Proteomes" id="UP000029878"/>
    </source>
</evidence>
<comment type="caution">
    <text evidence="2">The sequence shown here is derived from an EMBL/GenBank/DDBJ whole genome shotgun (WGS) entry which is preliminary data.</text>
</comment>
<reference evidence="2 3" key="1">
    <citation type="journal article" date="2014" name="Genome Announc.">
        <title>Draft genome sequences of eight enterohepatic helicobacter species isolated from both laboratory and wild rodents.</title>
        <authorList>
            <person name="Sheh A."/>
            <person name="Shen Z."/>
            <person name="Fox J.G."/>
        </authorList>
    </citation>
    <scope>NUCLEOTIDE SEQUENCE [LARGE SCALE GENOMIC DNA]</scope>
    <source>
        <strain evidence="2 3">ATCC 700114</strain>
    </source>
</reference>
<feature type="transmembrane region" description="Helical" evidence="1">
    <location>
        <begin position="12"/>
        <end position="31"/>
    </location>
</feature>
<gene>
    <name evidence="2" type="ORF">LS81_002585</name>
</gene>
<evidence type="ECO:0000313" key="2">
    <source>
        <dbReference type="EMBL" id="TLD84111.1"/>
    </source>
</evidence>
<protein>
    <submittedName>
        <fullName evidence="2">Uncharacterized protein</fullName>
    </submittedName>
</protein>
<dbReference type="RefSeq" id="WP_034346762.1">
    <property type="nucleotide sequence ID" value="NZ_FZNG01000027.1"/>
</dbReference>
<dbReference type="CDD" id="cd12913">
    <property type="entry name" value="PDC1_MCP_like"/>
    <property type="match status" value="1"/>
</dbReference>
<accession>A0A4U8SDH3</accession>